<evidence type="ECO:0000313" key="1">
    <source>
        <dbReference type="EMBL" id="KAK8967908.1"/>
    </source>
</evidence>
<organism evidence="1 2">
    <name type="scientific">Platanthera guangdongensis</name>
    <dbReference type="NCBI Taxonomy" id="2320717"/>
    <lineage>
        <taxon>Eukaryota</taxon>
        <taxon>Viridiplantae</taxon>
        <taxon>Streptophyta</taxon>
        <taxon>Embryophyta</taxon>
        <taxon>Tracheophyta</taxon>
        <taxon>Spermatophyta</taxon>
        <taxon>Magnoliopsida</taxon>
        <taxon>Liliopsida</taxon>
        <taxon>Asparagales</taxon>
        <taxon>Orchidaceae</taxon>
        <taxon>Orchidoideae</taxon>
        <taxon>Orchideae</taxon>
        <taxon>Orchidinae</taxon>
        <taxon>Platanthera</taxon>
    </lineage>
</organism>
<dbReference type="EMBL" id="JBBWWR010000004">
    <property type="protein sequence ID" value="KAK8967908.1"/>
    <property type="molecule type" value="Genomic_DNA"/>
</dbReference>
<reference evidence="1 2" key="1">
    <citation type="journal article" date="2022" name="Nat. Plants">
        <title>Genomes of leafy and leafless Platanthera orchids illuminate the evolution of mycoheterotrophy.</title>
        <authorList>
            <person name="Li M.H."/>
            <person name="Liu K.W."/>
            <person name="Li Z."/>
            <person name="Lu H.C."/>
            <person name="Ye Q.L."/>
            <person name="Zhang D."/>
            <person name="Wang J.Y."/>
            <person name="Li Y.F."/>
            <person name="Zhong Z.M."/>
            <person name="Liu X."/>
            <person name="Yu X."/>
            <person name="Liu D.K."/>
            <person name="Tu X.D."/>
            <person name="Liu B."/>
            <person name="Hao Y."/>
            <person name="Liao X.Y."/>
            <person name="Jiang Y.T."/>
            <person name="Sun W.H."/>
            <person name="Chen J."/>
            <person name="Chen Y.Q."/>
            <person name="Ai Y."/>
            <person name="Zhai J.W."/>
            <person name="Wu S.S."/>
            <person name="Zhou Z."/>
            <person name="Hsiao Y.Y."/>
            <person name="Wu W.L."/>
            <person name="Chen Y.Y."/>
            <person name="Lin Y.F."/>
            <person name="Hsu J.L."/>
            <person name="Li C.Y."/>
            <person name="Wang Z.W."/>
            <person name="Zhao X."/>
            <person name="Zhong W.Y."/>
            <person name="Ma X.K."/>
            <person name="Ma L."/>
            <person name="Huang J."/>
            <person name="Chen G.Z."/>
            <person name="Huang M.Z."/>
            <person name="Huang L."/>
            <person name="Peng D.H."/>
            <person name="Luo Y.B."/>
            <person name="Zou S.Q."/>
            <person name="Chen S.P."/>
            <person name="Lan S."/>
            <person name="Tsai W.C."/>
            <person name="Van de Peer Y."/>
            <person name="Liu Z.J."/>
        </authorList>
    </citation>
    <scope>NUCLEOTIDE SEQUENCE [LARGE SCALE GENOMIC DNA]</scope>
    <source>
        <strain evidence="1">Lor288</strain>
    </source>
</reference>
<sequence length="65" mass="7475">MISYVFPQLKWHHVLITYIFAPPVPAFCNVYESGLADWPLASTCRKLAIFVYRAWVGAYTTTDFS</sequence>
<dbReference type="Proteomes" id="UP001412067">
    <property type="component" value="Unassembled WGS sequence"/>
</dbReference>
<accession>A0ABR2MVC4</accession>
<evidence type="ECO:0000313" key="2">
    <source>
        <dbReference type="Proteomes" id="UP001412067"/>
    </source>
</evidence>
<dbReference type="InterPro" id="IPR045035">
    <property type="entry name" value="YSL-like"/>
</dbReference>
<proteinExistence type="predicted"/>
<comment type="caution">
    <text evidence="1">The sequence shown here is derived from an EMBL/GenBank/DDBJ whole genome shotgun (WGS) entry which is preliminary data.</text>
</comment>
<keyword evidence="2" id="KW-1185">Reference proteome</keyword>
<name>A0ABR2MVC4_9ASPA</name>
<protein>
    <recommendedName>
        <fullName evidence="3">Secreted protein</fullName>
    </recommendedName>
</protein>
<dbReference type="PANTHER" id="PTHR31645">
    <property type="entry name" value="OLIGOPEPTIDE TRANSPORTER YGL114W-RELATED"/>
    <property type="match status" value="1"/>
</dbReference>
<dbReference type="PANTHER" id="PTHR31645:SF76">
    <property type="entry name" value="METAL-NICOTIANAMINE TRANSPORTER YSL8-RELATED"/>
    <property type="match status" value="1"/>
</dbReference>
<evidence type="ECO:0008006" key="3">
    <source>
        <dbReference type="Google" id="ProtNLM"/>
    </source>
</evidence>
<gene>
    <name evidence="1" type="ORF">KSP40_PGU005437</name>
</gene>